<organism evidence="1 2">
    <name type="scientific">Meloidogyne hapla</name>
    <name type="common">Root-knot nematode worm</name>
    <dbReference type="NCBI Taxonomy" id="6305"/>
    <lineage>
        <taxon>Eukaryota</taxon>
        <taxon>Metazoa</taxon>
        <taxon>Ecdysozoa</taxon>
        <taxon>Nematoda</taxon>
        <taxon>Chromadorea</taxon>
        <taxon>Rhabditida</taxon>
        <taxon>Tylenchina</taxon>
        <taxon>Tylenchomorpha</taxon>
        <taxon>Tylenchoidea</taxon>
        <taxon>Meloidogynidae</taxon>
        <taxon>Meloidogyninae</taxon>
        <taxon>Meloidogyne</taxon>
    </lineage>
</organism>
<proteinExistence type="predicted"/>
<keyword evidence="1" id="KW-1185">Reference proteome</keyword>
<protein>
    <submittedName>
        <fullName evidence="2">Uncharacterized protein</fullName>
    </submittedName>
</protein>
<name>A0A1I8C0E1_MELHA</name>
<dbReference type="AlphaFoldDB" id="A0A1I8C0E1"/>
<sequence length="164" mass="19585">MIYILIFYLLVQNENSNFSKAEPENQLEECHELIISEYILLKTNIQTDIFAEYRSITWDVYRGFHENDVKNLEIKWKEQTNCLAKFLVKTYGIRNVIGMKTPDRGINEETSIHIDASIKHINEFYVFRWDWDKTKIPEESFKNLHYNEGTPELQKLALCKDELM</sequence>
<dbReference type="Proteomes" id="UP000095281">
    <property type="component" value="Unplaced"/>
</dbReference>
<reference evidence="2" key="1">
    <citation type="submission" date="2016-11" db="UniProtKB">
        <authorList>
            <consortium name="WormBaseParasite"/>
        </authorList>
    </citation>
    <scope>IDENTIFICATION</scope>
</reference>
<evidence type="ECO:0000313" key="1">
    <source>
        <dbReference type="Proteomes" id="UP000095281"/>
    </source>
</evidence>
<evidence type="ECO:0000313" key="2">
    <source>
        <dbReference type="WBParaSite" id="MhA1_Contig88.frz3.gene2"/>
    </source>
</evidence>
<accession>A0A1I8C0E1</accession>
<dbReference type="WBParaSite" id="MhA1_Contig88.frz3.gene2">
    <property type="protein sequence ID" value="MhA1_Contig88.frz3.gene2"/>
    <property type="gene ID" value="MhA1_Contig88.frz3.gene2"/>
</dbReference>